<dbReference type="PROSITE" id="PS50928">
    <property type="entry name" value="ABC_TM1"/>
    <property type="match status" value="1"/>
</dbReference>
<reference evidence="11 12" key="1">
    <citation type="submission" date="2018-06" db="EMBL/GenBank/DDBJ databases">
        <title>Complete Genome Sequence of Desulfobacter hydrogenophilus (DSM3380).</title>
        <authorList>
            <person name="Marietou A."/>
            <person name="Schreiber L."/>
            <person name="Marshall I."/>
            <person name="Jorgensen B."/>
        </authorList>
    </citation>
    <scope>NUCLEOTIDE SEQUENCE [LARGE SCALE GENOMIC DNA]</scope>
    <source>
        <strain evidence="11 12">DSM 3380</strain>
    </source>
</reference>
<evidence type="ECO:0000313" key="10">
    <source>
        <dbReference type="EMBL" id="QBH14234.1"/>
    </source>
</evidence>
<dbReference type="GO" id="GO:0005886">
    <property type="term" value="C:plasma membrane"/>
    <property type="evidence" value="ECO:0007669"/>
    <property type="project" value="UniProtKB-SubCell"/>
</dbReference>
<evidence type="ECO:0000313" key="11">
    <source>
        <dbReference type="EMBL" id="RAM02836.1"/>
    </source>
</evidence>
<dbReference type="OrthoDB" id="9807047at2"/>
<dbReference type="PANTHER" id="PTHR42929:SF1">
    <property type="entry name" value="INNER MEMBRANE ABC TRANSPORTER PERMEASE PROTEIN YDCU-RELATED"/>
    <property type="match status" value="1"/>
</dbReference>
<evidence type="ECO:0000313" key="12">
    <source>
        <dbReference type="Proteomes" id="UP000248798"/>
    </source>
</evidence>
<reference evidence="10 13" key="2">
    <citation type="submission" date="2019-02" db="EMBL/GenBank/DDBJ databases">
        <title>Complete genome sequence of Desulfobacter hydrogenophilus AcRS1.</title>
        <authorList>
            <person name="Marietou A."/>
            <person name="Lund M.B."/>
            <person name="Marshall I.P.G."/>
            <person name="Schreiber L."/>
            <person name="Jorgensen B."/>
        </authorList>
    </citation>
    <scope>NUCLEOTIDE SEQUENCE [LARGE SCALE GENOMIC DNA]</scope>
    <source>
        <strain evidence="10 13">AcRS1</strain>
    </source>
</reference>
<evidence type="ECO:0000256" key="7">
    <source>
        <dbReference type="ARBA" id="ARBA00023136"/>
    </source>
</evidence>
<dbReference type="Proteomes" id="UP000293902">
    <property type="component" value="Chromosome"/>
</dbReference>
<keyword evidence="13" id="KW-1185">Reference proteome</keyword>
<keyword evidence="5 8" id="KW-0812">Transmembrane</keyword>
<dbReference type="InterPro" id="IPR035906">
    <property type="entry name" value="MetI-like_sf"/>
</dbReference>
<dbReference type="AlphaFoldDB" id="A0A328FF82"/>
<feature type="transmembrane region" description="Helical" evidence="8">
    <location>
        <begin position="72"/>
        <end position="92"/>
    </location>
</feature>
<dbReference type="SUPFAM" id="SSF161098">
    <property type="entry name" value="MetI-like"/>
    <property type="match status" value="1"/>
</dbReference>
<protein>
    <submittedName>
        <fullName evidence="11">Spermidine/putrescine ABC transporter permease PotB</fullName>
    </submittedName>
</protein>
<dbReference type="Proteomes" id="UP000248798">
    <property type="component" value="Unassembled WGS sequence"/>
</dbReference>
<feature type="domain" description="ABC transmembrane type-1" evidence="9">
    <location>
        <begin position="66"/>
        <end position="272"/>
    </location>
</feature>
<dbReference type="InterPro" id="IPR000515">
    <property type="entry name" value="MetI-like"/>
</dbReference>
<evidence type="ECO:0000259" key="9">
    <source>
        <dbReference type="PROSITE" id="PS50928"/>
    </source>
</evidence>
<dbReference type="RefSeq" id="WP_111954846.1">
    <property type="nucleotide sequence ID" value="NZ_CP036313.1"/>
</dbReference>
<dbReference type="Pfam" id="PF00528">
    <property type="entry name" value="BPD_transp_1"/>
    <property type="match status" value="1"/>
</dbReference>
<evidence type="ECO:0000256" key="6">
    <source>
        <dbReference type="ARBA" id="ARBA00022989"/>
    </source>
</evidence>
<proteinExistence type="inferred from homology"/>
<evidence type="ECO:0000313" key="13">
    <source>
        <dbReference type="Proteomes" id="UP000293902"/>
    </source>
</evidence>
<dbReference type="CDD" id="cd06261">
    <property type="entry name" value="TM_PBP2"/>
    <property type="match status" value="1"/>
</dbReference>
<feature type="transmembrane region" description="Helical" evidence="8">
    <location>
        <begin position="98"/>
        <end position="116"/>
    </location>
</feature>
<comment type="subcellular location">
    <subcellularLocation>
        <location evidence="1 8">Cell membrane</location>
        <topology evidence="1 8">Multi-pass membrane protein</topology>
    </subcellularLocation>
</comment>
<accession>A0A328FF82</accession>
<dbReference type="GO" id="GO:0055085">
    <property type="term" value="P:transmembrane transport"/>
    <property type="evidence" value="ECO:0007669"/>
    <property type="project" value="InterPro"/>
</dbReference>
<dbReference type="EMBL" id="CP036313">
    <property type="protein sequence ID" value="QBH14234.1"/>
    <property type="molecule type" value="Genomic_DNA"/>
</dbReference>
<evidence type="ECO:0000256" key="3">
    <source>
        <dbReference type="ARBA" id="ARBA00022448"/>
    </source>
</evidence>
<keyword evidence="7 8" id="KW-0472">Membrane</keyword>
<dbReference type="NCBIfam" id="NF007044">
    <property type="entry name" value="PRK09497.1"/>
    <property type="match status" value="1"/>
</dbReference>
<feature type="transmembrane region" description="Helical" evidence="8">
    <location>
        <begin position="12"/>
        <end position="36"/>
    </location>
</feature>
<comment type="similarity">
    <text evidence="2">Belongs to the binding-protein-dependent transport system permease family. CysTW subfamily.</text>
</comment>
<keyword evidence="4" id="KW-1003">Cell membrane</keyword>
<feature type="transmembrane region" description="Helical" evidence="8">
    <location>
        <begin position="153"/>
        <end position="172"/>
    </location>
</feature>
<dbReference type="EMBL" id="QLNI01000010">
    <property type="protein sequence ID" value="RAM02836.1"/>
    <property type="molecule type" value="Genomic_DNA"/>
</dbReference>
<dbReference type="Gene3D" id="1.10.3720.10">
    <property type="entry name" value="MetI-like"/>
    <property type="match status" value="1"/>
</dbReference>
<evidence type="ECO:0000256" key="5">
    <source>
        <dbReference type="ARBA" id="ARBA00022692"/>
    </source>
</evidence>
<evidence type="ECO:0000256" key="8">
    <source>
        <dbReference type="RuleBase" id="RU363032"/>
    </source>
</evidence>
<name>A0A328FF82_9BACT</name>
<gene>
    <name evidence="10" type="primary">potB</name>
    <name evidence="11" type="ORF">DO021_06335</name>
    <name evidence="10" type="ORF">EYB58_15725</name>
</gene>
<dbReference type="PANTHER" id="PTHR42929">
    <property type="entry name" value="INNER MEMBRANE ABC TRANSPORTER PERMEASE PROTEIN YDCU-RELATED-RELATED"/>
    <property type="match status" value="1"/>
</dbReference>
<evidence type="ECO:0000256" key="1">
    <source>
        <dbReference type="ARBA" id="ARBA00004651"/>
    </source>
</evidence>
<evidence type="ECO:0000256" key="2">
    <source>
        <dbReference type="ARBA" id="ARBA00007069"/>
    </source>
</evidence>
<evidence type="ECO:0000256" key="4">
    <source>
        <dbReference type="ARBA" id="ARBA00022475"/>
    </source>
</evidence>
<sequence length="284" mass="31828">MKIPDNTRLCIILLISGWFILFGVIPLLLLVITSFLTMDPADLVKFSFTLKAYSQLFIEPGYIIIFTRSVKLALTTTLLCLGLGYPFAWYTARMPPKWRTSALILLMIPFWTNSLVRTYAMRMVLGTHGVLNKALLSIGFIHTPLKIMYTDYAVLAGLFYLMLPFMVLPLYATVEKLNFQLIEAARDLGAGAFSTFTKIIFPLTLPGIMAGCIMVFVPTMGLFYVASLLGGARQLLVGNLIQQQFLNARNWPLGSATSIVLILFMAVMLIGYGLLLRRFNRGRE</sequence>
<keyword evidence="3 8" id="KW-0813">Transport</keyword>
<keyword evidence="6 8" id="KW-1133">Transmembrane helix</keyword>
<feature type="transmembrane region" description="Helical" evidence="8">
    <location>
        <begin position="251"/>
        <end position="275"/>
    </location>
</feature>
<organism evidence="11 12">
    <name type="scientific">Desulfobacter hydrogenophilus</name>
    <dbReference type="NCBI Taxonomy" id="2291"/>
    <lineage>
        <taxon>Bacteria</taxon>
        <taxon>Pseudomonadati</taxon>
        <taxon>Thermodesulfobacteriota</taxon>
        <taxon>Desulfobacteria</taxon>
        <taxon>Desulfobacterales</taxon>
        <taxon>Desulfobacteraceae</taxon>
        <taxon>Desulfobacter</taxon>
    </lineage>
</organism>